<gene>
    <name evidence="1" type="ORF">CSSPTR1EN2_LOCUS680</name>
</gene>
<sequence>MRKRRQPLHPLSFSAIAEVQTLPHAAAATNGPLAASRTVRDSPQQRIAENRSIEAPPIRSSVMGCASSVVGELAIEEEVDEIG</sequence>
<proteinExistence type="predicted"/>
<keyword evidence="2" id="KW-1185">Reference proteome</keyword>
<evidence type="ECO:0000313" key="1">
    <source>
        <dbReference type="EMBL" id="CAK9190130.1"/>
    </source>
</evidence>
<protein>
    <submittedName>
        <fullName evidence="1">Uncharacterized protein</fullName>
    </submittedName>
</protein>
<dbReference type="Proteomes" id="UP001497512">
    <property type="component" value="Chromosome 1"/>
</dbReference>
<accession>A0ABP0T927</accession>
<dbReference type="EMBL" id="OZ019893">
    <property type="protein sequence ID" value="CAK9190130.1"/>
    <property type="molecule type" value="Genomic_DNA"/>
</dbReference>
<evidence type="ECO:0000313" key="2">
    <source>
        <dbReference type="Proteomes" id="UP001497512"/>
    </source>
</evidence>
<organism evidence="1 2">
    <name type="scientific">Sphagnum troendelagicum</name>
    <dbReference type="NCBI Taxonomy" id="128251"/>
    <lineage>
        <taxon>Eukaryota</taxon>
        <taxon>Viridiplantae</taxon>
        <taxon>Streptophyta</taxon>
        <taxon>Embryophyta</taxon>
        <taxon>Bryophyta</taxon>
        <taxon>Sphagnophytina</taxon>
        <taxon>Sphagnopsida</taxon>
        <taxon>Sphagnales</taxon>
        <taxon>Sphagnaceae</taxon>
        <taxon>Sphagnum</taxon>
    </lineage>
</organism>
<name>A0ABP0T927_9BRYO</name>
<reference evidence="1 2" key="1">
    <citation type="submission" date="2024-02" db="EMBL/GenBank/DDBJ databases">
        <authorList>
            <consortium name="ELIXIR-Norway"/>
            <consortium name="Elixir Norway"/>
        </authorList>
    </citation>
    <scope>NUCLEOTIDE SEQUENCE [LARGE SCALE GENOMIC DNA]</scope>
</reference>